<feature type="transmembrane region" description="Helical" evidence="1">
    <location>
        <begin position="84"/>
        <end position="111"/>
    </location>
</feature>
<protein>
    <recommendedName>
        <fullName evidence="4">DUF2975 domain-containing protein</fullName>
    </recommendedName>
</protein>
<name>A0A1H4VX37_STRMJ</name>
<feature type="transmembrane region" description="Helical" evidence="1">
    <location>
        <begin position="49"/>
        <end position="72"/>
    </location>
</feature>
<keyword evidence="1" id="KW-0472">Membrane</keyword>
<dbReference type="RefSeq" id="WP_093465821.1">
    <property type="nucleotide sequence ID" value="NZ_FNST01000002.1"/>
</dbReference>
<gene>
    <name evidence="2" type="ORF">SAMN04490356_5806</name>
</gene>
<dbReference type="Pfam" id="PF11188">
    <property type="entry name" value="DUF2975"/>
    <property type="match status" value="1"/>
</dbReference>
<proteinExistence type="predicted"/>
<sequence>MHRLFIVALRAGLVAAILAGLFGQIVVIPTTAADEVDRFPPYAPFAAPYVTVAIVGVACVQVALVAVWMLLAMVRRGAIFTPMAFRWVDAIIGSSVVATLLAVGVTGHLALTDIPSPDDGMEVIGALGGAVVAVVMGVSFAMIMVIMRSLLRKATDLQSELAEVV</sequence>
<evidence type="ECO:0000313" key="2">
    <source>
        <dbReference type="EMBL" id="SEC85543.1"/>
    </source>
</evidence>
<dbReference type="Proteomes" id="UP000198609">
    <property type="component" value="Unassembled WGS sequence"/>
</dbReference>
<evidence type="ECO:0008006" key="4">
    <source>
        <dbReference type="Google" id="ProtNLM"/>
    </source>
</evidence>
<organism evidence="2 3">
    <name type="scientific">Streptomyces melanosporofaciens</name>
    <dbReference type="NCBI Taxonomy" id="67327"/>
    <lineage>
        <taxon>Bacteria</taxon>
        <taxon>Bacillati</taxon>
        <taxon>Actinomycetota</taxon>
        <taxon>Actinomycetes</taxon>
        <taxon>Kitasatosporales</taxon>
        <taxon>Streptomycetaceae</taxon>
        <taxon>Streptomyces</taxon>
        <taxon>Streptomyces violaceusniger group</taxon>
    </lineage>
</organism>
<reference evidence="3" key="1">
    <citation type="submission" date="2016-10" db="EMBL/GenBank/DDBJ databases">
        <authorList>
            <person name="Varghese N."/>
            <person name="Submissions S."/>
        </authorList>
    </citation>
    <scope>NUCLEOTIDE SEQUENCE [LARGE SCALE GENOMIC DNA]</scope>
    <source>
        <strain evidence="3">DSM 40318</strain>
    </source>
</reference>
<keyword evidence="1" id="KW-1133">Transmembrane helix</keyword>
<keyword evidence="1" id="KW-0812">Transmembrane</keyword>
<dbReference type="EMBL" id="FNST01000002">
    <property type="protein sequence ID" value="SEC85543.1"/>
    <property type="molecule type" value="Genomic_DNA"/>
</dbReference>
<feature type="transmembrane region" description="Helical" evidence="1">
    <location>
        <begin position="123"/>
        <end position="147"/>
    </location>
</feature>
<dbReference type="AlphaFoldDB" id="A0A1H4VX37"/>
<dbReference type="InterPro" id="IPR021354">
    <property type="entry name" value="DUF2975"/>
</dbReference>
<accession>A0A1H4VX37</accession>
<keyword evidence="3" id="KW-1185">Reference proteome</keyword>
<evidence type="ECO:0000313" key="3">
    <source>
        <dbReference type="Proteomes" id="UP000198609"/>
    </source>
</evidence>
<evidence type="ECO:0000256" key="1">
    <source>
        <dbReference type="SAM" id="Phobius"/>
    </source>
</evidence>